<name>A0ABQ2HZY0_9BACT</name>
<organism evidence="1 2">
    <name type="scientific">Dyadobacter beijingensis</name>
    <dbReference type="NCBI Taxonomy" id="365489"/>
    <lineage>
        <taxon>Bacteria</taxon>
        <taxon>Pseudomonadati</taxon>
        <taxon>Bacteroidota</taxon>
        <taxon>Cytophagia</taxon>
        <taxon>Cytophagales</taxon>
        <taxon>Spirosomataceae</taxon>
        <taxon>Dyadobacter</taxon>
    </lineage>
</organism>
<dbReference type="EMBL" id="BMLI01000001">
    <property type="protein sequence ID" value="GGM94670.1"/>
    <property type="molecule type" value="Genomic_DNA"/>
</dbReference>
<sequence length="134" mass="15602">MNSLDYLRDEIRTYYPESKELLLSSAFDGLPRYNFYFEIAPGQRHLLYLNWDGDIDGFTLKCLEFPDAALLKELADAYTDKGSKMFNIGRPIATLSFLYHENDRLSVRSYHGKAHLDSREISGRKMMYAVNPFE</sequence>
<gene>
    <name evidence="1" type="ORF">GCM10010967_30010</name>
</gene>
<accession>A0ABQ2HZY0</accession>
<proteinExistence type="predicted"/>
<keyword evidence="2" id="KW-1185">Reference proteome</keyword>
<comment type="caution">
    <text evidence="1">The sequence shown here is derived from an EMBL/GenBank/DDBJ whole genome shotgun (WGS) entry which is preliminary data.</text>
</comment>
<protein>
    <submittedName>
        <fullName evidence="1">Uncharacterized protein</fullName>
    </submittedName>
</protein>
<evidence type="ECO:0000313" key="1">
    <source>
        <dbReference type="EMBL" id="GGM94670.1"/>
    </source>
</evidence>
<reference evidence="2" key="1">
    <citation type="journal article" date="2019" name="Int. J. Syst. Evol. Microbiol.">
        <title>The Global Catalogue of Microorganisms (GCM) 10K type strain sequencing project: providing services to taxonomists for standard genome sequencing and annotation.</title>
        <authorList>
            <consortium name="The Broad Institute Genomics Platform"/>
            <consortium name="The Broad Institute Genome Sequencing Center for Infectious Disease"/>
            <person name="Wu L."/>
            <person name="Ma J."/>
        </authorList>
    </citation>
    <scope>NUCLEOTIDE SEQUENCE [LARGE SCALE GENOMIC DNA]</scope>
    <source>
        <strain evidence="2">CGMCC 1.6375</strain>
    </source>
</reference>
<dbReference type="Proteomes" id="UP000632339">
    <property type="component" value="Unassembled WGS sequence"/>
</dbReference>
<evidence type="ECO:0000313" key="2">
    <source>
        <dbReference type="Proteomes" id="UP000632339"/>
    </source>
</evidence>
<dbReference type="RefSeq" id="WP_157504756.1">
    <property type="nucleotide sequence ID" value="NZ_BMLI01000001.1"/>
</dbReference>